<feature type="domain" description="Transposase InsH N-terminal" evidence="7">
    <location>
        <begin position="17"/>
        <end position="108"/>
    </location>
</feature>
<keyword evidence="5" id="KW-0233">DNA recombination</keyword>
<evidence type="ECO:0000256" key="5">
    <source>
        <dbReference type="ARBA" id="ARBA00023172"/>
    </source>
</evidence>
<proteinExistence type="inferred from homology"/>
<dbReference type="Pfam" id="PF05598">
    <property type="entry name" value="DUF772"/>
    <property type="match status" value="1"/>
</dbReference>
<dbReference type="Pfam" id="PF01609">
    <property type="entry name" value="DDE_Tnp_1"/>
    <property type="match status" value="1"/>
</dbReference>
<evidence type="ECO:0000313" key="9">
    <source>
        <dbReference type="Proteomes" id="UP000242849"/>
    </source>
</evidence>
<keyword evidence="4" id="KW-0238">DNA-binding</keyword>
<dbReference type="RefSeq" id="WP_090387243.1">
    <property type="nucleotide sequence ID" value="NZ_FNSC01000001.1"/>
</dbReference>
<dbReference type="NCBIfam" id="NF033581">
    <property type="entry name" value="transpos_IS5_4"/>
    <property type="match status" value="1"/>
</dbReference>
<dbReference type="PANTHER" id="PTHR35604">
    <property type="entry name" value="TRANSPOSASE INSH FOR INSERTION SEQUENCE ELEMENT IS5A-RELATED"/>
    <property type="match status" value="1"/>
</dbReference>
<dbReference type="Proteomes" id="UP000242849">
    <property type="component" value="Unassembled WGS sequence"/>
</dbReference>
<organism evidence="8 9">
    <name type="scientific">Pseudomonas anguilliseptica</name>
    <dbReference type="NCBI Taxonomy" id="53406"/>
    <lineage>
        <taxon>Bacteria</taxon>
        <taxon>Pseudomonadati</taxon>
        <taxon>Pseudomonadota</taxon>
        <taxon>Gammaproteobacteria</taxon>
        <taxon>Pseudomonadales</taxon>
        <taxon>Pseudomonadaceae</taxon>
        <taxon>Pseudomonas</taxon>
    </lineage>
</organism>
<evidence type="ECO:0000256" key="4">
    <source>
        <dbReference type="ARBA" id="ARBA00023125"/>
    </source>
</evidence>
<comment type="function">
    <text evidence="1">Involved in the transposition of the insertion sequence IS5.</text>
</comment>
<dbReference type="InterPro" id="IPR002559">
    <property type="entry name" value="Transposase_11"/>
</dbReference>
<evidence type="ECO:0000256" key="2">
    <source>
        <dbReference type="ARBA" id="ARBA00010075"/>
    </source>
</evidence>
<name>A0A1H5IE85_PSEAG</name>
<dbReference type="InterPro" id="IPR008490">
    <property type="entry name" value="Transposase_InsH_N"/>
</dbReference>
<dbReference type="EMBL" id="FNSC01000001">
    <property type="protein sequence ID" value="SEE37838.1"/>
    <property type="molecule type" value="Genomic_DNA"/>
</dbReference>
<dbReference type="GO" id="GO:0006313">
    <property type="term" value="P:DNA transposition"/>
    <property type="evidence" value="ECO:0007669"/>
    <property type="project" value="InterPro"/>
</dbReference>
<dbReference type="OrthoDB" id="9774608at2"/>
<gene>
    <name evidence="8" type="ORF">SAMN05421553_4647</name>
</gene>
<keyword evidence="3" id="KW-0815">Transposition</keyword>
<evidence type="ECO:0000256" key="3">
    <source>
        <dbReference type="ARBA" id="ARBA00022578"/>
    </source>
</evidence>
<dbReference type="PANTHER" id="PTHR35604:SF2">
    <property type="entry name" value="TRANSPOSASE INSH FOR INSERTION SEQUENCE ELEMENT IS5A-RELATED"/>
    <property type="match status" value="1"/>
</dbReference>
<dbReference type="InterPro" id="IPR047959">
    <property type="entry name" value="Transpos_IS5"/>
</dbReference>
<evidence type="ECO:0000259" key="7">
    <source>
        <dbReference type="Pfam" id="PF05598"/>
    </source>
</evidence>
<evidence type="ECO:0000256" key="1">
    <source>
        <dbReference type="ARBA" id="ARBA00003544"/>
    </source>
</evidence>
<keyword evidence="9" id="KW-1185">Reference proteome</keyword>
<protein>
    <submittedName>
        <fullName evidence="8">Transposase, IS4 family /transposase, IS5 family</fullName>
    </submittedName>
</protein>
<evidence type="ECO:0000259" key="6">
    <source>
        <dbReference type="Pfam" id="PF01609"/>
    </source>
</evidence>
<dbReference type="AlphaFoldDB" id="A0A1H5IE85"/>
<dbReference type="GO" id="GO:0004803">
    <property type="term" value="F:transposase activity"/>
    <property type="evidence" value="ECO:0007669"/>
    <property type="project" value="InterPro"/>
</dbReference>
<reference evidence="9" key="1">
    <citation type="submission" date="2016-10" db="EMBL/GenBank/DDBJ databases">
        <authorList>
            <person name="Varghese N."/>
            <person name="Submissions S."/>
        </authorList>
    </citation>
    <scope>NUCLEOTIDE SEQUENCE [LARGE SCALE GENOMIC DNA]</scope>
    <source>
        <strain evidence="9">DSM 12111</strain>
    </source>
</reference>
<sequence>MKQMTFADAEYAGKRKQTRKELFLIEMDQVVPWKGLIALIEPHYPKGEGGRPAYPLMAMLRVHLMQNWFGYSDPAMEEALYETTILRQFAGLSLERIPDETTILNFRRLLEKHELAAGILAVINGYLGDRGLSLRQGTIVDATLINAPSSTKNKDGKRDPEMHQTKKGNQYYFGMKAHISVDDESGLVHSVVGTAANVADVTQVDKLLHGKENMVGADAGYTGVEKRPEHEGREVIWQIAARRSTYNTLSKRSALYKAKRKIEKAKAQVRAKVEHPFRVIKRQFGYVKTRFRGLAKNTAQLVTLFALSNLWMARRHLLTNAGEVSL</sequence>
<dbReference type="GO" id="GO:0003677">
    <property type="term" value="F:DNA binding"/>
    <property type="evidence" value="ECO:0007669"/>
    <property type="project" value="UniProtKB-KW"/>
</dbReference>
<comment type="similarity">
    <text evidence="2">Belongs to the transposase 11 family.</text>
</comment>
<accession>A0A1H5IE85</accession>
<evidence type="ECO:0000313" key="8">
    <source>
        <dbReference type="EMBL" id="SEE37838.1"/>
    </source>
</evidence>
<feature type="domain" description="Transposase IS4-like" evidence="6">
    <location>
        <begin position="135"/>
        <end position="310"/>
    </location>
</feature>